<reference evidence="3" key="1">
    <citation type="journal article" date="2010" name="ISME J.">
        <title>Metagenome of the Mediterranean deep chlorophyll maximum studied by direct and fosmid library 454 pyrosequencing.</title>
        <authorList>
            <person name="Ghai R."/>
            <person name="Martin-Cuadrado A.B."/>
            <person name="Molto A.G."/>
            <person name="Heredia I.G."/>
            <person name="Cabrera R."/>
            <person name="Martin J."/>
            <person name="Verdu M."/>
            <person name="Deschamps P."/>
            <person name="Moreira D."/>
            <person name="Lopez-Garcia P."/>
            <person name="Mira A."/>
            <person name="Rodriguez-Valera F."/>
        </authorList>
    </citation>
    <scope>NUCLEOTIDE SEQUENCE</scope>
</reference>
<sequence length="229" mass="25478">MGWPKSDDAFKGVDAILIYADGGGRHPAIQPARTKLINDLIAKGVGVGCAHYGVEVPAGDTGKTMQDWIGGYYEHKFSVNPMWAPDFKTFPKHPITNGVKPFKVVDEWYFNMRFRQDGVGKITPILAAKPGKDVRDGPYVYPKGPYKHILDAQGRSETTMWAYERPNGSRGFGFTGGHKHVNWGNDNYRKVVLNGLLWLAKADIPKNGADSKVTAEELKQHLDPKGRRK</sequence>
<dbReference type="InterPro" id="IPR029010">
    <property type="entry name" value="ThuA-like"/>
</dbReference>
<dbReference type="EMBL" id="GU942983">
    <property type="protein sequence ID" value="ADD93450.1"/>
    <property type="molecule type" value="Genomic_DNA"/>
</dbReference>
<feature type="domain" description="ThuA-like" evidence="2">
    <location>
        <begin position="9"/>
        <end position="198"/>
    </location>
</feature>
<organism evidence="3">
    <name type="scientific">uncultured marine bacterium MedDCM-OCT-S04-C109</name>
    <dbReference type="NCBI Taxonomy" id="743050"/>
    <lineage>
        <taxon>Bacteria</taxon>
        <taxon>environmental samples</taxon>
    </lineage>
</organism>
<protein>
    <recommendedName>
        <fullName evidence="2">ThuA-like domain-containing protein</fullName>
    </recommendedName>
</protein>
<evidence type="ECO:0000313" key="3">
    <source>
        <dbReference type="EMBL" id="ADD93450.1"/>
    </source>
</evidence>
<dbReference type="InterPro" id="IPR029062">
    <property type="entry name" value="Class_I_gatase-like"/>
</dbReference>
<dbReference type="AlphaFoldDB" id="D6PCJ9"/>
<dbReference type="Gene3D" id="3.40.50.880">
    <property type="match status" value="1"/>
</dbReference>
<evidence type="ECO:0000256" key="1">
    <source>
        <dbReference type="SAM" id="MobiDB-lite"/>
    </source>
</evidence>
<evidence type="ECO:0000259" key="2">
    <source>
        <dbReference type="Pfam" id="PF06283"/>
    </source>
</evidence>
<accession>D6PCJ9</accession>
<dbReference type="SUPFAM" id="SSF52317">
    <property type="entry name" value="Class I glutamine amidotransferase-like"/>
    <property type="match status" value="1"/>
</dbReference>
<dbReference type="Pfam" id="PF06283">
    <property type="entry name" value="ThuA"/>
    <property type="match status" value="1"/>
</dbReference>
<feature type="region of interest" description="Disordered" evidence="1">
    <location>
        <begin position="209"/>
        <end position="229"/>
    </location>
</feature>
<proteinExistence type="predicted"/>
<feature type="compositionally biased region" description="Basic and acidic residues" evidence="1">
    <location>
        <begin position="213"/>
        <end position="229"/>
    </location>
</feature>
<name>D6PCJ9_9BACT</name>